<sequence length="159" mass="16369">MKRRHLFSVIVLAVAVVLGSGFSSHPLFGETEAAWTDSEYVTGPISTGSWTTSGYGRGAGGLGLSSGGIVIDLFGSSMFEGVSQQNTIGKDLDTTNLVVAKLLGVNSLSRTGSISSCAAYSVGQPASGPLPVGNCFGYRCDVDTHLDDRDSELAVSTGD</sequence>
<proteinExistence type="predicted"/>
<gene>
    <name evidence="1" type="ORF">G9444_1708</name>
</gene>
<dbReference type="AlphaFoldDB" id="A0A6G9CQ27"/>
<protein>
    <submittedName>
        <fullName evidence="1">Uncharacterized protein</fullName>
    </submittedName>
</protein>
<dbReference type="RefSeq" id="WP_166501968.1">
    <property type="nucleotide sequence ID" value="NZ_CP050124.1"/>
</dbReference>
<dbReference type="EMBL" id="CP050124">
    <property type="protein sequence ID" value="QIP38952.1"/>
    <property type="molecule type" value="Genomic_DNA"/>
</dbReference>
<reference evidence="1 2" key="1">
    <citation type="submission" date="2020-03" db="EMBL/GenBank/DDBJ databases">
        <title>Screen low temperature-resistant strains for efficient degradation of petroleum hydrocarbons under the low temperature.</title>
        <authorList>
            <person name="Wang Y."/>
            <person name="Chen J."/>
        </authorList>
    </citation>
    <scope>NUCLEOTIDE SEQUENCE [LARGE SCALE GENOMIC DNA]</scope>
    <source>
        <strain evidence="1 2">KB1</strain>
    </source>
</reference>
<name>A0A6G9CQ27_RHOER</name>
<evidence type="ECO:0000313" key="1">
    <source>
        <dbReference type="EMBL" id="QIP38952.1"/>
    </source>
</evidence>
<accession>A0A6G9CQ27</accession>
<evidence type="ECO:0000313" key="2">
    <source>
        <dbReference type="Proteomes" id="UP000502345"/>
    </source>
</evidence>
<dbReference type="Proteomes" id="UP000502345">
    <property type="component" value="Chromosome"/>
</dbReference>
<organism evidence="1 2">
    <name type="scientific">Rhodococcus erythropolis</name>
    <name type="common">Arthrobacter picolinophilus</name>
    <dbReference type="NCBI Taxonomy" id="1833"/>
    <lineage>
        <taxon>Bacteria</taxon>
        <taxon>Bacillati</taxon>
        <taxon>Actinomycetota</taxon>
        <taxon>Actinomycetes</taxon>
        <taxon>Mycobacteriales</taxon>
        <taxon>Nocardiaceae</taxon>
        <taxon>Rhodococcus</taxon>
        <taxon>Rhodococcus erythropolis group</taxon>
    </lineage>
</organism>